<evidence type="ECO:0000256" key="6">
    <source>
        <dbReference type="RuleBase" id="RU363032"/>
    </source>
</evidence>
<dbReference type="InterPro" id="IPR051204">
    <property type="entry name" value="ABC_transp_perm/SBD"/>
</dbReference>
<feature type="transmembrane region" description="Helical" evidence="6">
    <location>
        <begin position="121"/>
        <end position="153"/>
    </location>
</feature>
<dbReference type="GO" id="GO:0005886">
    <property type="term" value="C:plasma membrane"/>
    <property type="evidence" value="ECO:0007669"/>
    <property type="project" value="UniProtKB-SubCell"/>
</dbReference>
<dbReference type="OrthoDB" id="9801163at2"/>
<feature type="domain" description="ABC transmembrane type-1" evidence="7">
    <location>
        <begin position="76"/>
        <end position="257"/>
    </location>
</feature>
<proteinExistence type="inferred from homology"/>
<evidence type="ECO:0000256" key="3">
    <source>
        <dbReference type="ARBA" id="ARBA00022692"/>
    </source>
</evidence>
<dbReference type="FunFam" id="1.10.3720.10:FF:000001">
    <property type="entry name" value="Glycine betaine ABC transporter, permease"/>
    <property type="match status" value="1"/>
</dbReference>
<dbReference type="AlphaFoldDB" id="A0A1I0LVB7"/>
<feature type="transmembrane region" description="Helical" evidence="6">
    <location>
        <begin position="80"/>
        <end position="101"/>
    </location>
</feature>
<keyword evidence="5 6" id="KW-0472">Membrane</keyword>
<dbReference type="PANTHER" id="PTHR30177:SF4">
    <property type="entry name" value="OSMOPROTECTANT IMPORT PERMEASE PROTEIN OSMW"/>
    <property type="match status" value="1"/>
</dbReference>
<evidence type="ECO:0000256" key="1">
    <source>
        <dbReference type="ARBA" id="ARBA00004141"/>
    </source>
</evidence>
<evidence type="ECO:0000256" key="2">
    <source>
        <dbReference type="ARBA" id="ARBA00022448"/>
    </source>
</evidence>
<keyword evidence="2 6" id="KW-0813">Transport</keyword>
<sequence>MTADTAPTETVPTEKTVPAETLPLAPVRRVPLGARHLITPAAVAAALIALYMWVGTLELDSIEQRSLNRAVILAKTVEHLQMTLAATALVVLIAIPLGVVASRARNRLIAPVILTLGNLGQAVPCIGLLVLCTFLMGVGFQTALVGLVAYAVLPVLRNTMVGVQQVDPALIEAARGMGMTRGQILRRVELKLAVPAILAGLRTALVLTVGVATLGAFVAAGGFGELIINGLKLNRMPVTIVGGVLTACVAFFIDWLGSLAENLLKPRGI</sequence>
<feature type="transmembrane region" description="Helical" evidence="6">
    <location>
        <begin position="238"/>
        <end position="257"/>
    </location>
</feature>
<dbReference type="InterPro" id="IPR035906">
    <property type="entry name" value="MetI-like_sf"/>
</dbReference>
<keyword evidence="4 6" id="KW-1133">Transmembrane helix</keyword>
<evidence type="ECO:0000259" key="7">
    <source>
        <dbReference type="PROSITE" id="PS50928"/>
    </source>
</evidence>
<dbReference type="PROSITE" id="PS50928">
    <property type="entry name" value="ABC_TM1"/>
    <property type="match status" value="1"/>
</dbReference>
<dbReference type="SUPFAM" id="SSF161098">
    <property type="entry name" value="MetI-like"/>
    <property type="match status" value="1"/>
</dbReference>
<comment type="subcellular location">
    <subcellularLocation>
        <location evidence="6">Cell membrane</location>
        <topology evidence="6">Multi-pass membrane protein</topology>
    </subcellularLocation>
    <subcellularLocation>
        <location evidence="1">Membrane</location>
        <topology evidence="1">Multi-pass membrane protein</topology>
    </subcellularLocation>
</comment>
<organism evidence="8 9">
    <name type="scientific">Nonomuraea wenchangensis</name>
    <dbReference type="NCBI Taxonomy" id="568860"/>
    <lineage>
        <taxon>Bacteria</taxon>
        <taxon>Bacillati</taxon>
        <taxon>Actinomycetota</taxon>
        <taxon>Actinomycetes</taxon>
        <taxon>Streptosporangiales</taxon>
        <taxon>Streptosporangiaceae</taxon>
        <taxon>Nonomuraea</taxon>
    </lineage>
</organism>
<reference evidence="8 9" key="1">
    <citation type="submission" date="2016-10" db="EMBL/GenBank/DDBJ databases">
        <authorList>
            <person name="de Groot N.N."/>
        </authorList>
    </citation>
    <scope>NUCLEOTIDE SEQUENCE [LARGE SCALE GENOMIC DNA]</scope>
    <source>
        <strain evidence="8 9">CGMCC 4.5598</strain>
    </source>
</reference>
<protein>
    <submittedName>
        <fullName evidence="8">Osmoprotectant transport system permease protein/osmoprotectant transport system ATP-binding protein</fullName>
    </submittedName>
</protein>
<dbReference type="Proteomes" id="UP000199361">
    <property type="component" value="Unassembled WGS sequence"/>
</dbReference>
<dbReference type="Pfam" id="PF00528">
    <property type="entry name" value="BPD_transp_1"/>
    <property type="match status" value="1"/>
</dbReference>
<comment type="similarity">
    <text evidence="6">Belongs to the binding-protein-dependent transport system permease family.</text>
</comment>
<gene>
    <name evidence="8" type="ORF">SAMN05421811_13129</name>
</gene>
<dbReference type="InterPro" id="IPR000515">
    <property type="entry name" value="MetI-like"/>
</dbReference>
<accession>A0A1I0LVB7</accession>
<dbReference type="GO" id="GO:0055085">
    <property type="term" value="P:transmembrane transport"/>
    <property type="evidence" value="ECO:0007669"/>
    <property type="project" value="InterPro"/>
</dbReference>
<dbReference type="STRING" id="568860.SAMN05421811_13129"/>
<evidence type="ECO:0000313" key="9">
    <source>
        <dbReference type="Proteomes" id="UP000199361"/>
    </source>
</evidence>
<dbReference type="CDD" id="cd06261">
    <property type="entry name" value="TM_PBP2"/>
    <property type="match status" value="1"/>
</dbReference>
<dbReference type="Gene3D" id="1.10.3720.10">
    <property type="entry name" value="MetI-like"/>
    <property type="match status" value="1"/>
</dbReference>
<evidence type="ECO:0000256" key="5">
    <source>
        <dbReference type="ARBA" id="ARBA00023136"/>
    </source>
</evidence>
<name>A0A1I0LVB7_9ACTN</name>
<keyword evidence="9" id="KW-1185">Reference proteome</keyword>
<dbReference type="EMBL" id="FOHX01000031">
    <property type="protein sequence ID" value="SEU47762.1"/>
    <property type="molecule type" value="Genomic_DNA"/>
</dbReference>
<dbReference type="GO" id="GO:0005524">
    <property type="term" value="F:ATP binding"/>
    <property type="evidence" value="ECO:0007669"/>
    <property type="project" value="UniProtKB-KW"/>
</dbReference>
<feature type="transmembrane region" description="Helical" evidence="6">
    <location>
        <begin position="192"/>
        <end position="218"/>
    </location>
</feature>
<evidence type="ECO:0000313" key="8">
    <source>
        <dbReference type="EMBL" id="SEU47762.1"/>
    </source>
</evidence>
<feature type="transmembrane region" description="Helical" evidence="6">
    <location>
        <begin position="37"/>
        <end position="59"/>
    </location>
</feature>
<keyword evidence="8" id="KW-0067">ATP-binding</keyword>
<dbReference type="GO" id="GO:0031460">
    <property type="term" value="P:glycine betaine transport"/>
    <property type="evidence" value="ECO:0007669"/>
    <property type="project" value="TreeGrafter"/>
</dbReference>
<evidence type="ECO:0000256" key="4">
    <source>
        <dbReference type="ARBA" id="ARBA00022989"/>
    </source>
</evidence>
<dbReference type="PANTHER" id="PTHR30177">
    <property type="entry name" value="GLYCINE BETAINE/L-PROLINE TRANSPORT SYSTEM PERMEASE PROTEIN PROW"/>
    <property type="match status" value="1"/>
</dbReference>
<keyword evidence="8" id="KW-0547">Nucleotide-binding</keyword>
<keyword evidence="3 6" id="KW-0812">Transmembrane</keyword>